<dbReference type="RefSeq" id="WP_098073772.1">
    <property type="nucleotide sequence ID" value="NZ_PDEQ01000001.1"/>
</dbReference>
<dbReference type="OrthoDB" id="9814523at2"/>
<evidence type="ECO:0000256" key="5">
    <source>
        <dbReference type="ARBA" id="ARBA00023136"/>
    </source>
</evidence>
<dbReference type="Proteomes" id="UP000220102">
    <property type="component" value="Unassembled WGS sequence"/>
</dbReference>
<dbReference type="GO" id="GO:0005886">
    <property type="term" value="C:plasma membrane"/>
    <property type="evidence" value="ECO:0007669"/>
    <property type="project" value="TreeGrafter"/>
</dbReference>
<sequence>MPQFELQFIDLVMVALYILVIVGIGFYFSREQKSTDDYFLAGRSLTWGLIGFSLYASNMSTSSLVGMAGEAYSTGIAVFNYEWMAVVVLIIFALFFLPFYLRSQIFTMPEFLERRFDERSRYYFSVVTVTGNILIDTAGALYAGALVIQLIYPEFPMWQSVVILAVLSGLYTIAGGLKAVVYTDAIQAVLLLMASVAVSWIAWEQVGSWSAVQEATPPEMLSLIRPATDDVLPWPGLITGVFLLGFYFWGTNQFMVQRTLGAKNLDHGRWGALFAGLLKVPVIFIMVLPGTFARVIYSPETYEALAARPDMVFPTLLFDLLPIGVRGLILAALVAAIMSSVDSTLNSASTLVTMDFVKKLKPNASNRMLVVTGRITTFVFMLLAAAWAPLILNFPSLWQYLQNVLAYLSPPVVACFVMGLFWSRANRHSAFAGLIVGHAAAISMAVMQYGLGLFSIQFLYIPAILLAISVTTIIVVSLMGEEPDPDQVAEYTWTPATFREQVAHVNRLPWYQNFFIQSAVLLGLIAIVLAMFW</sequence>
<feature type="transmembrane region" description="Helical" evidence="7">
    <location>
        <begin position="514"/>
        <end position="532"/>
    </location>
</feature>
<feature type="transmembrane region" description="Helical" evidence="7">
    <location>
        <begin position="6"/>
        <end position="28"/>
    </location>
</feature>
<feature type="transmembrane region" description="Helical" evidence="7">
    <location>
        <begin position="404"/>
        <end position="423"/>
    </location>
</feature>
<dbReference type="InterPro" id="IPR038377">
    <property type="entry name" value="Na/Glc_symporter_sf"/>
</dbReference>
<organism evidence="8 9">
    <name type="scientific">Longibacter salinarum</name>
    <dbReference type="NCBI Taxonomy" id="1850348"/>
    <lineage>
        <taxon>Bacteria</taxon>
        <taxon>Pseudomonadati</taxon>
        <taxon>Rhodothermota</taxon>
        <taxon>Rhodothermia</taxon>
        <taxon>Rhodothermales</taxon>
        <taxon>Salisaetaceae</taxon>
        <taxon>Longibacter</taxon>
    </lineage>
</organism>
<reference evidence="8 9" key="1">
    <citation type="submission" date="2017-10" db="EMBL/GenBank/DDBJ databases">
        <title>Draft genome of Longibacter Salinarum.</title>
        <authorList>
            <person name="Goh K.M."/>
            <person name="Shamsir M.S."/>
            <person name="Lim S.W."/>
        </authorList>
    </citation>
    <scope>NUCLEOTIDE SEQUENCE [LARGE SCALE GENOMIC DNA]</scope>
    <source>
        <strain evidence="8 9">KCTC 52045</strain>
    </source>
</reference>
<feature type="transmembrane region" description="Helical" evidence="7">
    <location>
        <begin position="122"/>
        <end position="151"/>
    </location>
</feature>
<dbReference type="Gene3D" id="1.20.1730.10">
    <property type="entry name" value="Sodium/glucose cotransporter"/>
    <property type="match status" value="1"/>
</dbReference>
<feature type="transmembrane region" description="Helical" evidence="7">
    <location>
        <begin position="40"/>
        <end position="57"/>
    </location>
</feature>
<comment type="similarity">
    <text evidence="2 6">Belongs to the sodium:solute symporter (SSF) (TC 2.A.21) family.</text>
</comment>
<dbReference type="PANTHER" id="PTHR11819">
    <property type="entry name" value="SOLUTE CARRIER FAMILY 5"/>
    <property type="match status" value="1"/>
</dbReference>
<feature type="transmembrane region" description="Helical" evidence="7">
    <location>
        <begin position="430"/>
        <end position="451"/>
    </location>
</feature>
<keyword evidence="3 7" id="KW-0812">Transmembrane</keyword>
<keyword evidence="9" id="KW-1185">Reference proteome</keyword>
<accession>A0A2A8D1W7</accession>
<keyword evidence="5 7" id="KW-0472">Membrane</keyword>
<evidence type="ECO:0000313" key="9">
    <source>
        <dbReference type="Proteomes" id="UP000220102"/>
    </source>
</evidence>
<feature type="transmembrane region" description="Helical" evidence="7">
    <location>
        <begin position="457"/>
        <end position="478"/>
    </location>
</feature>
<dbReference type="NCBIfam" id="TIGR00813">
    <property type="entry name" value="sss"/>
    <property type="match status" value="1"/>
</dbReference>
<protein>
    <submittedName>
        <fullName evidence="8">Sodium transporter</fullName>
    </submittedName>
</protein>
<proteinExistence type="inferred from homology"/>
<name>A0A2A8D1W7_9BACT</name>
<feature type="transmembrane region" description="Helical" evidence="7">
    <location>
        <begin position="316"/>
        <end position="337"/>
    </location>
</feature>
<comment type="subcellular location">
    <subcellularLocation>
        <location evidence="1">Membrane</location>
        <topology evidence="1">Multi-pass membrane protein</topology>
    </subcellularLocation>
</comment>
<evidence type="ECO:0000256" key="3">
    <source>
        <dbReference type="ARBA" id="ARBA00022692"/>
    </source>
</evidence>
<evidence type="ECO:0000256" key="1">
    <source>
        <dbReference type="ARBA" id="ARBA00004141"/>
    </source>
</evidence>
<gene>
    <name evidence="8" type="ORF">CRI94_00845</name>
</gene>
<dbReference type="CDD" id="cd10329">
    <property type="entry name" value="SLC5sbd_SGLT1-like"/>
    <property type="match status" value="1"/>
</dbReference>
<evidence type="ECO:0000256" key="2">
    <source>
        <dbReference type="ARBA" id="ARBA00006434"/>
    </source>
</evidence>
<dbReference type="PANTHER" id="PTHR11819:SF195">
    <property type="entry name" value="SODIUM_GLUCOSE COTRANSPORTER 4"/>
    <property type="match status" value="1"/>
</dbReference>
<feature type="transmembrane region" description="Helical" evidence="7">
    <location>
        <begin position="83"/>
        <end position="101"/>
    </location>
</feature>
<feature type="transmembrane region" description="Helical" evidence="7">
    <location>
        <begin position="231"/>
        <end position="249"/>
    </location>
</feature>
<evidence type="ECO:0000313" key="8">
    <source>
        <dbReference type="EMBL" id="PEN14874.1"/>
    </source>
</evidence>
<dbReference type="InterPro" id="IPR001734">
    <property type="entry name" value="Na/solute_symporter"/>
</dbReference>
<comment type="caution">
    <text evidence="8">The sequence shown here is derived from an EMBL/GenBank/DDBJ whole genome shotgun (WGS) entry which is preliminary data.</text>
</comment>
<dbReference type="Pfam" id="PF00474">
    <property type="entry name" value="SSF"/>
    <property type="match status" value="1"/>
</dbReference>
<dbReference type="EMBL" id="PDEQ01000001">
    <property type="protein sequence ID" value="PEN14874.1"/>
    <property type="molecule type" value="Genomic_DNA"/>
</dbReference>
<dbReference type="AlphaFoldDB" id="A0A2A8D1W7"/>
<keyword evidence="4 7" id="KW-1133">Transmembrane helix</keyword>
<feature type="transmembrane region" description="Helical" evidence="7">
    <location>
        <begin position="270"/>
        <end position="296"/>
    </location>
</feature>
<dbReference type="GO" id="GO:0005412">
    <property type="term" value="F:D-glucose:sodium symporter activity"/>
    <property type="evidence" value="ECO:0007669"/>
    <property type="project" value="TreeGrafter"/>
</dbReference>
<evidence type="ECO:0000256" key="6">
    <source>
        <dbReference type="RuleBase" id="RU362091"/>
    </source>
</evidence>
<feature type="transmembrane region" description="Helical" evidence="7">
    <location>
        <begin position="181"/>
        <end position="203"/>
    </location>
</feature>
<dbReference type="PROSITE" id="PS50283">
    <property type="entry name" value="NA_SOLUT_SYMP_3"/>
    <property type="match status" value="1"/>
</dbReference>
<evidence type="ECO:0000256" key="4">
    <source>
        <dbReference type="ARBA" id="ARBA00022989"/>
    </source>
</evidence>
<evidence type="ECO:0000256" key="7">
    <source>
        <dbReference type="SAM" id="Phobius"/>
    </source>
</evidence>
<feature type="transmembrane region" description="Helical" evidence="7">
    <location>
        <begin position="157"/>
        <end position="174"/>
    </location>
</feature>
<feature type="transmembrane region" description="Helical" evidence="7">
    <location>
        <begin position="368"/>
        <end position="392"/>
    </location>
</feature>